<dbReference type="KEGG" id="awd:AWOD_I_1325"/>
<proteinExistence type="predicted"/>
<evidence type="ECO:0000313" key="2">
    <source>
        <dbReference type="Proteomes" id="UP000032427"/>
    </source>
</evidence>
<dbReference type="PATRIC" id="fig|80852.17.peg.1363"/>
<dbReference type="EMBL" id="LN554846">
    <property type="protein sequence ID" value="CED71404.1"/>
    <property type="molecule type" value="Genomic_DNA"/>
</dbReference>
<reference evidence="2" key="1">
    <citation type="submission" date="2014-09" db="EMBL/GenBank/DDBJ databases">
        <authorList>
            <person name="Hjerde E."/>
        </authorList>
    </citation>
    <scope>NUCLEOTIDE SEQUENCE [LARGE SCALE GENOMIC DNA]</scope>
    <source>
        <strain evidence="2">06/09/139</strain>
    </source>
</reference>
<dbReference type="Proteomes" id="UP000032427">
    <property type="component" value="Chromosome 1"/>
</dbReference>
<name>A0A090KIN8_9GAMM</name>
<evidence type="ECO:0000313" key="1">
    <source>
        <dbReference type="EMBL" id="CED71404.1"/>
    </source>
</evidence>
<protein>
    <submittedName>
        <fullName evidence="1">Putative lipoprotein</fullName>
    </submittedName>
</protein>
<dbReference type="OrthoDB" id="5918438at2"/>
<gene>
    <name evidence="1" type="ORF">AWOD_I_1325</name>
</gene>
<sequence length="161" mass="18325">MNRVVNGLVVILLSGCSMPSLPEIKPILLSDIKAQTFTYSELKGQQGVLWEKARHHIVATYGKSQPVLRVENELNGTLLGKGVIRWKLQEGASSIYCYSDYDIRFMARDNKARFQLKLLAGIPEISECSDWELPSKYGYEQILHEFKEMSDRLELSFKVGI</sequence>
<dbReference type="PROSITE" id="PS51257">
    <property type="entry name" value="PROKAR_LIPOPROTEIN"/>
    <property type="match status" value="1"/>
</dbReference>
<organism evidence="1 2">
    <name type="scientific">Aliivibrio wodanis</name>
    <dbReference type="NCBI Taxonomy" id="80852"/>
    <lineage>
        <taxon>Bacteria</taxon>
        <taxon>Pseudomonadati</taxon>
        <taxon>Pseudomonadota</taxon>
        <taxon>Gammaproteobacteria</taxon>
        <taxon>Vibrionales</taxon>
        <taxon>Vibrionaceae</taxon>
        <taxon>Aliivibrio</taxon>
    </lineage>
</organism>
<dbReference type="STRING" id="80852.AWOD_I_1325"/>
<keyword evidence="2" id="KW-1185">Reference proteome</keyword>
<accession>A0A090KIN8</accession>
<dbReference type="HOGENOM" id="CLU_1585779_0_0_6"/>
<keyword evidence="1" id="KW-0449">Lipoprotein</keyword>
<dbReference type="GeneID" id="28540884"/>
<dbReference type="AlphaFoldDB" id="A0A090KIN8"/>